<protein>
    <submittedName>
        <fullName evidence="2">Uncharacterized protein</fullName>
    </submittedName>
</protein>
<name>A0A4Z2H3R7_9TELE</name>
<organism evidence="2 3">
    <name type="scientific">Liparis tanakae</name>
    <name type="common">Tanaka's snailfish</name>
    <dbReference type="NCBI Taxonomy" id="230148"/>
    <lineage>
        <taxon>Eukaryota</taxon>
        <taxon>Metazoa</taxon>
        <taxon>Chordata</taxon>
        <taxon>Craniata</taxon>
        <taxon>Vertebrata</taxon>
        <taxon>Euteleostomi</taxon>
        <taxon>Actinopterygii</taxon>
        <taxon>Neopterygii</taxon>
        <taxon>Teleostei</taxon>
        <taxon>Neoteleostei</taxon>
        <taxon>Acanthomorphata</taxon>
        <taxon>Eupercaria</taxon>
        <taxon>Perciformes</taxon>
        <taxon>Cottioidei</taxon>
        <taxon>Cottales</taxon>
        <taxon>Liparidae</taxon>
        <taxon>Liparis</taxon>
    </lineage>
</organism>
<reference evidence="2 3" key="1">
    <citation type="submission" date="2019-03" db="EMBL/GenBank/DDBJ databases">
        <title>First draft genome of Liparis tanakae, snailfish: a comprehensive survey of snailfish specific genes.</title>
        <authorList>
            <person name="Kim W."/>
            <person name="Song I."/>
            <person name="Jeong J.-H."/>
            <person name="Kim D."/>
            <person name="Kim S."/>
            <person name="Ryu S."/>
            <person name="Song J.Y."/>
            <person name="Lee S.K."/>
        </authorList>
    </citation>
    <scope>NUCLEOTIDE SEQUENCE [LARGE SCALE GENOMIC DNA]</scope>
    <source>
        <tissue evidence="2">Muscle</tissue>
    </source>
</reference>
<sequence>MVRLLPMNYQELAWAAAMSRQRFEVREVTIARQQGVARQASLREEDDGDDDDQRQWGRSRAAIRGRHNRVGLTSFTRVRAFSQQTLTTQHG</sequence>
<feature type="region of interest" description="Disordered" evidence="1">
    <location>
        <begin position="34"/>
        <end position="62"/>
    </location>
</feature>
<proteinExistence type="predicted"/>
<evidence type="ECO:0000313" key="2">
    <source>
        <dbReference type="EMBL" id="TNN60389.1"/>
    </source>
</evidence>
<keyword evidence="3" id="KW-1185">Reference proteome</keyword>
<dbReference type="EMBL" id="SRLO01000334">
    <property type="protein sequence ID" value="TNN60389.1"/>
    <property type="molecule type" value="Genomic_DNA"/>
</dbReference>
<gene>
    <name evidence="2" type="ORF">EYF80_029378</name>
</gene>
<dbReference type="AlphaFoldDB" id="A0A4Z2H3R7"/>
<evidence type="ECO:0000313" key="3">
    <source>
        <dbReference type="Proteomes" id="UP000314294"/>
    </source>
</evidence>
<accession>A0A4Z2H3R7</accession>
<evidence type="ECO:0000256" key="1">
    <source>
        <dbReference type="SAM" id="MobiDB-lite"/>
    </source>
</evidence>
<comment type="caution">
    <text evidence="2">The sequence shown here is derived from an EMBL/GenBank/DDBJ whole genome shotgun (WGS) entry which is preliminary data.</text>
</comment>
<dbReference type="Proteomes" id="UP000314294">
    <property type="component" value="Unassembled WGS sequence"/>
</dbReference>